<name>A0A915ELY2_9BILA</name>
<keyword evidence="1" id="KW-0175">Coiled coil</keyword>
<reference evidence="4" key="1">
    <citation type="submission" date="2022-11" db="UniProtKB">
        <authorList>
            <consortium name="WormBaseParasite"/>
        </authorList>
    </citation>
    <scope>IDENTIFICATION</scope>
</reference>
<dbReference type="PANTHER" id="PTHR31058:SF2">
    <property type="entry name" value="ZINC FINGER C4H2 DOMAIN-CONTAINING PROTEIN"/>
    <property type="match status" value="1"/>
</dbReference>
<proteinExistence type="predicted"/>
<organism evidence="3 4">
    <name type="scientific">Ditylenchus dipsaci</name>
    <dbReference type="NCBI Taxonomy" id="166011"/>
    <lineage>
        <taxon>Eukaryota</taxon>
        <taxon>Metazoa</taxon>
        <taxon>Ecdysozoa</taxon>
        <taxon>Nematoda</taxon>
        <taxon>Chromadorea</taxon>
        <taxon>Rhabditida</taxon>
        <taxon>Tylenchina</taxon>
        <taxon>Tylenchomorpha</taxon>
        <taxon>Sphaerularioidea</taxon>
        <taxon>Anguinidae</taxon>
        <taxon>Anguininae</taxon>
        <taxon>Ditylenchus</taxon>
    </lineage>
</organism>
<evidence type="ECO:0000313" key="3">
    <source>
        <dbReference type="Proteomes" id="UP000887574"/>
    </source>
</evidence>
<accession>A0A915ELY2</accession>
<evidence type="ECO:0000313" key="4">
    <source>
        <dbReference type="WBParaSite" id="jg7704"/>
    </source>
</evidence>
<evidence type="ECO:0000256" key="1">
    <source>
        <dbReference type="SAM" id="Coils"/>
    </source>
</evidence>
<keyword evidence="3" id="KW-1185">Reference proteome</keyword>
<dbReference type="PANTHER" id="PTHR31058">
    <property type="entry name" value="ZINC FINGER C4H2 DOMAIN-CONTAINING PROTEIN"/>
    <property type="match status" value="1"/>
</dbReference>
<dbReference type="WBParaSite" id="jg7704">
    <property type="protein sequence ID" value="jg7704"/>
    <property type="gene ID" value="jg7704"/>
</dbReference>
<feature type="domain" description="C4H2-type" evidence="2">
    <location>
        <begin position="249"/>
        <end position="290"/>
    </location>
</feature>
<dbReference type="GO" id="GO:0045666">
    <property type="term" value="P:positive regulation of neuron differentiation"/>
    <property type="evidence" value="ECO:0007669"/>
    <property type="project" value="TreeGrafter"/>
</dbReference>
<dbReference type="InterPro" id="IPR044069">
    <property type="entry name" value="ZF_C4H2"/>
</dbReference>
<dbReference type="AlphaFoldDB" id="A0A915ELY2"/>
<dbReference type="Pfam" id="PF10146">
    <property type="entry name" value="zf-C4H2"/>
    <property type="match status" value="1"/>
</dbReference>
<dbReference type="InterPro" id="IPR018482">
    <property type="entry name" value="Znf-C4H2"/>
</dbReference>
<dbReference type="PROSITE" id="PS51896">
    <property type="entry name" value="ZF_C4H2"/>
    <property type="match status" value="1"/>
</dbReference>
<feature type="coiled-coil region" evidence="1">
    <location>
        <begin position="49"/>
        <end position="83"/>
    </location>
</feature>
<dbReference type="Proteomes" id="UP000887574">
    <property type="component" value="Unplaced"/>
</dbReference>
<protein>
    <submittedName>
        <fullName evidence="4">C4H2-type domain-containing protein</fullName>
    </submittedName>
</protein>
<sequence length="290" mass="32783">MKIAASDLINISNANQQLVRLGKCLQETQQSGTAARYSMLTLEICAQINIELEKERKSHAEELRLINQDINHLEDILKRVESDHRHHRSQLAQKMIHLKVDFQSFQNLTNNLLDEHSLQPSEAQIDITNLETNENDDSFENSQLTWEEFMPEIPCSTFTFETSAVPDIPRPTSFNFAPPKPHFKQPTTYAPVTPSQLALWDLFARTAYNINASSRGIGQPSHSAKAFTFNHTTGLIGGNAEKLTSSFKEESTKMKSCLNCEQKIHRNAPVCPFCKAKITSRANKRTKAKS</sequence>
<dbReference type="GO" id="GO:0005634">
    <property type="term" value="C:nucleus"/>
    <property type="evidence" value="ECO:0007669"/>
    <property type="project" value="TreeGrafter"/>
</dbReference>
<evidence type="ECO:0000259" key="2">
    <source>
        <dbReference type="PROSITE" id="PS51896"/>
    </source>
</evidence>